<comment type="similarity">
    <text evidence="2">Belongs to the NOP16 family.</text>
</comment>
<sequence length="193" mass="21568">MGGSRRKYKRSKPKVKVGLPKKKPGVFKPAFSLPPKLLHSLADKDPKWDDKGSVIHNYKSFGVVSNPNLLSVRSRTSHIVEIDSLQVPLPPAVSDEASAEQELLDSGSDLEEDDLKSALGKQRRDGKSAPPQPLTAMQRLHIGRLVDKYGDDYQSMFMDTKLNCMQHSVATLQKLCKRYHMYKNKNPLILGSS</sequence>
<dbReference type="OrthoDB" id="285729at2759"/>
<feature type="region of interest" description="Disordered" evidence="5">
    <location>
        <begin position="1"/>
        <end position="21"/>
    </location>
</feature>
<dbReference type="GO" id="GO:0042273">
    <property type="term" value="P:ribosomal large subunit biogenesis"/>
    <property type="evidence" value="ECO:0007669"/>
    <property type="project" value="TreeGrafter"/>
</dbReference>
<accession>A0A834SJI2</accession>
<reference evidence="6" key="1">
    <citation type="submission" date="2020-09" db="EMBL/GenBank/DDBJ databases">
        <title>Genome-Enabled Discovery of Anthraquinone Biosynthesis in Senna tora.</title>
        <authorList>
            <person name="Kang S.-H."/>
            <person name="Pandey R.P."/>
            <person name="Lee C.-M."/>
            <person name="Sim J.-S."/>
            <person name="Jeong J.-T."/>
            <person name="Choi B.-S."/>
            <person name="Jung M."/>
            <person name="Ginzburg D."/>
            <person name="Zhao K."/>
            <person name="Won S.Y."/>
            <person name="Oh T.-J."/>
            <person name="Yu Y."/>
            <person name="Kim N.-H."/>
            <person name="Lee O.R."/>
            <person name="Lee T.-H."/>
            <person name="Bashyal P."/>
            <person name="Kim T.-S."/>
            <person name="Lee W.-H."/>
            <person name="Kawkins C."/>
            <person name="Kim C.-K."/>
            <person name="Kim J.S."/>
            <person name="Ahn B.O."/>
            <person name="Rhee S.Y."/>
            <person name="Sohng J.K."/>
        </authorList>
    </citation>
    <scope>NUCLEOTIDE SEQUENCE</scope>
    <source>
        <tissue evidence="6">Leaf</tissue>
    </source>
</reference>
<evidence type="ECO:0000256" key="4">
    <source>
        <dbReference type="ARBA" id="ARBA00023242"/>
    </source>
</evidence>
<organism evidence="6 7">
    <name type="scientific">Senna tora</name>
    <dbReference type="NCBI Taxonomy" id="362788"/>
    <lineage>
        <taxon>Eukaryota</taxon>
        <taxon>Viridiplantae</taxon>
        <taxon>Streptophyta</taxon>
        <taxon>Embryophyta</taxon>
        <taxon>Tracheophyta</taxon>
        <taxon>Spermatophyta</taxon>
        <taxon>Magnoliopsida</taxon>
        <taxon>eudicotyledons</taxon>
        <taxon>Gunneridae</taxon>
        <taxon>Pentapetalae</taxon>
        <taxon>rosids</taxon>
        <taxon>fabids</taxon>
        <taxon>Fabales</taxon>
        <taxon>Fabaceae</taxon>
        <taxon>Caesalpinioideae</taxon>
        <taxon>Cassia clade</taxon>
        <taxon>Senna</taxon>
    </lineage>
</organism>
<proteinExistence type="inferred from homology"/>
<dbReference type="PANTHER" id="PTHR13243">
    <property type="entry name" value="HSPC111 PROTEIN-RELATED"/>
    <property type="match status" value="1"/>
</dbReference>
<dbReference type="PANTHER" id="PTHR13243:SF1">
    <property type="entry name" value="NUCLEOLAR PROTEIN 16"/>
    <property type="match status" value="1"/>
</dbReference>
<gene>
    <name evidence="6" type="ORF">G2W53_043960</name>
</gene>
<comment type="caution">
    <text evidence="6">The sequence shown here is derived from an EMBL/GenBank/DDBJ whole genome shotgun (WGS) entry which is preliminary data.</text>
</comment>
<dbReference type="EMBL" id="JAAIUW010000013">
    <property type="protein sequence ID" value="KAF7804849.1"/>
    <property type="molecule type" value="Genomic_DNA"/>
</dbReference>
<evidence type="ECO:0000313" key="6">
    <source>
        <dbReference type="EMBL" id="KAF7804849.1"/>
    </source>
</evidence>
<evidence type="ECO:0000313" key="7">
    <source>
        <dbReference type="Proteomes" id="UP000634136"/>
    </source>
</evidence>
<protein>
    <recommendedName>
        <fullName evidence="3">Nucleolar protein 16</fullName>
    </recommendedName>
</protein>
<evidence type="ECO:0000256" key="2">
    <source>
        <dbReference type="ARBA" id="ARBA00008479"/>
    </source>
</evidence>
<evidence type="ECO:0000256" key="1">
    <source>
        <dbReference type="ARBA" id="ARBA00004604"/>
    </source>
</evidence>
<dbReference type="GO" id="GO:0005730">
    <property type="term" value="C:nucleolus"/>
    <property type="evidence" value="ECO:0007669"/>
    <property type="project" value="UniProtKB-SubCell"/>
</dbReference>
<dbReference type="AlphaFoldDB" id="A0A834SJI2"/>
<evidence type="ECO:0000256" key="5">
    <source>
        <dbReference type="SAM" id="MobiDB-lite"/>
    </source>
</evidence>
<keyword evidence="4" id="KW-0539">Nucleus</keyword>
<dbReference type="Proteomes" id="UP000634136">
    <property type="component" value="Unassembled WGS sequence"/>
</dbReference>
<dbReference type="InterPro" id="IPR019002">
    <property type="entry name" value="Ribosome_biogenesis_Nop16"/>
</dbReference>
<comment type="subcellular location">
    <subcellularLocation>
        <location evidence="1">Nucleus</location>
        <location evidence="1">Nucleolus</location>
    </subcellularLocation>
</comment>
<dbReference type="Pfam" id="PF09420">
    <property type="entry name" value="Nop16"/>
    <property type="match status" value="1"/>
</dbReference>
<name>A0A834SJI2_9FABA</name>
<evidence type="ECO:0000256" key="3">
    <source>
        <dbReference type="ARBA" id="ARBA00015522"/>
    </source>
</evidence>
<keyword evidence="7" id="KW-1185">Reference proteome</keyword>